<feature type="transmembrane region" description="Helical" evidence="7">
    <location>
        <begin position="206"/>
        <end position="223"/>
    </location>
</feature>
<dbReference type="AlphaFoldDB" id="A0AAE4LMZ8"/>
<dbReference type="PANTHER" id="PTHR40074">
    <property type="entry name" value="O-ACETYLTRANSFERASE WECH"/>
    <property type="match status" value="1"/>
</dbReference>
<keyword evidence="4 7" id="KW-0812">Transmembrane</keyword>
<feature type="transmembrane region" description="Helical" evidence="7">
    <location>
        <begin position="180"/>
        <end position="199"/>
    </location>
</feature>
<feature type="transmembrane region" description="Helical" evidence="7">
    <location>
        <begin position="150"/>
        <end position="168"/>
    </location>
</feature>
<evidence type="ECO:0000259" key="8">
    <source>
        <dbReference type="Pfam" id="PF01757"/>
    </source>
</evidence>
<sequence>MLLQGWAMLWVVIGHSPLSVTAFASSFDADCHECALFLKKVAYSFHMPLFIMISGYLFYITRIDKGASYRKTLTDKFKRLGIPYLFFTVFAFFLKVYVGGVERPVTLSLKSFVSAFVRPFEGPLQEMWFVAVVLLYFSLLEVYRRILKNNWLSLLCLCCAAGLFFIPVGDMSGVFAFNRAVHFFIFFFLGLLIAANNCFETAIKRPCCIAICLILYVAMFWVGGVEEDVVTLVMSLSGCLLCWGLAGKFDRNLSNNVFVSFRNYTYQIFLLGIFIQIGIKMIYNKLGMQGTYPYFYVLCVLSGIYIPVLVSKVIQRIDNKYLNMLIGL</sequence>
<evidence type="ECO:0000256" key="2">
    <source>
        <dbReference type="ARBA" id="ARBA00007400"/>
    </source>
</evidence>
<feature type="transmembrane region" description="Helical" evidence="7">
    <location>
        <begin position="266"/>
        <end position="283"/>
    </location>
</feature>
<feature type="transmembrane region" description="Helical" evidence="7">
    <location>
        <begin position="295"/>
        <end position="314"/>
    </location>
</feature>
<dbReference type="InterPro" id="IPR002656">
    <property type="entry name" value="Acyl_transf_3_dom"/>
</dbReference>
<evidence type="ECO:0000256" key="4">
    <source>
        <dbReference type="ARBA" id="ARBA00022692"/>
    </source>
</evidence>
<keyword evidence="5 7" id="KW-1133">Transmembrane helix</keyword>
<comment type="subcellular location">
    <subcellularLocation>
        <location evidence="1">Cell membrane</location>
        <topology evidence="1">Multi-pass membrane protein</topology>
    </subcellularLocation>
</comment>
<feature type="domain" description="Acyltransferase 3" evidence="8">
    <location>
        <begin position="2"/>
        <end position="311"/>
    </location>
</feature>
<dbReference type="GO" id="GO:0009246">
    <property type="term" value="P:enterobacterial common antigen biosynthetic process"/>
    <property type="evidence" value="ECO:0007669"/>
    <property type="project" value="TreeGrafter"/>
</dbReference>
<feature type="transmembrane region" description="Helical" evidence="7">
    <location>
        <begin position="80"/>
        <end position="98"/>
    </location>
</feature>
<dbReference type="PANTHER" id="PTHR40074:SF2">
    <property type="entry name" value="O-ACETYLTRANSFERASE WECH"/>
    <property type="match status" value="1"/>
</dbReference>
<gene>
    <name evidence="9" type="ORF">RVH17_12990</name>
</gene>
<evidence type="ECO:0000313" key="10">
    <source>
        <dbReference type="Proteomes" id="UP001181347"/>
    </source>
</evidence>
<accession>A0AAE4LMZ8</accession>
<evidence type="ECO:0000256" key="1">
    <source>
        <dbReference type="ARBA" id="ARBA00004651"/>
    </source>
</evidence>
<feature type="transmembrane region" description="Helical" evidence="7">
    <location>
        <begin position="127"/>
        <end position="143"/>
    </location>
</feature>
<feature type="transmembrane region" description="Helical" evidence="7">
    <location>
        <begin position="229"/>
        <end position="246"/>
    </location>
</feature>
<keyword evidence="3" id="KW-1003">Cell membrane</keyword>
<dbReference type="Pfam" id="PF01757">
    <property type="entry name" value="Acyl_transf_3"/>
    <property type="match status" value="1"/>
</dbReference>
<name>A0AAE4LMZ8_9BACT</name>
<dbReference type="GO" id="GO:0016413">
    <property type="term" value="F:O-acetyltransferase activity"/>
    <property type="evidence" value="ECO:0007669"/>
    <property type="project" value="TreeGrafter"/>
</dbReference>
<evidence type="ECO:0000256" key="7">
    <source>
        <dbReference type="SAM" id="Phobius"/>
    </source>
</evidence>
<keyword evidence="9" id="KW-0808">Transferase</keyword>
<evidence type="ECO:0000256" key="6">
    <source>
        <dbReference type="ARBA" id="ARBA00023136"/>
    </source>
</evidence>
<evidence type="ECO:0000256" key="5">
    <source>
        <dbReference type="ARBA" id="ARBA00022989"/>
    </source>
</evidence>
<comment type="caution">
    <text evidence="9">The sequence shown here is derived from an EMBL/GenBank/DDBJ whole genome shotgun (WGS) entry which is preliminary data.</text>
</comment>
<evidence type="ECO:0000313" key="9">
    <source>
        <dbReference type="EMBL" id="MDU0261006.1"/>
    </source>
</evidence>
<reference evidence="9" key="1">
    <citation type="submission" date="2023-10" db="EMBL/GenBank/DDBJ databases">
        <title>Genome Sequence of the Bacteria from From Gut Wall in Crohn's Disease.</title>
        <authorList>
            <person name="Rodriguez-Palacios A."/>
        </authorList>
    </citation>
    <scope>NUCLEOTIDE SEQUENCE</scope>
    <source>
        <strain evidence="9">CavFT-hAR58</strain>
    </source>
</reference>
<feature type="transmembrane region" description="Helical" evidence="7">
    <location>
        <begin position="41"/>
        <end position="59"/>
    </location>
</feature>
<proteinExistence type="inferred from homology"/>
<dbReference type="EC" id="2.3.1.-" evidence="9"/>
<dbReference type="GO" id="GO:0005886">
    <property type="term" value="C:plasma membrane"/>
    <property type="evidence" value="ECO:0007669"/>
    <property type="project" value="UniProtKB-SubCell"/>
</dbReference>
<protein>
    <submittedName>
        <fullName evidence="9">Acyltransferase</fullName>
        <ecNumber evidence="9">2.3.1.-</ecNumber>
    </submittedName>
</protein>
<dbReference type="Proteomes" id="UP001181347">
    <property type="component" value="Unassembled WGS sequence"/>
</dbReference>
<keyword evidence="9" id="KW-0012">Acyltransferase</keyword>
<keyword evidence="6 7" id="KW-0472">Membrane</keyword>
<evidence type="ECO:0000256" key="3">
    <source>
        <dbReference type="ARBA" id="ARBA00022475"/>
    </source>
</evidence>
<comment type="similarity">
    <text evidence="2">Belongs to the acyltransferase 3 family.</text>
</comment>
<dbReference type="EMBL" id="JAWDES010000005">
    <property type="protein sequence ID" value="MDU0261006.1"/>
    <property type="molecule type" value="Genomic_DNA"/>
</dbReference>
<dbReference type="RefSeq" id="WP_262708612.1">
    <property type="nucleotide sequence ID" value="NZ_BAAFKU010000006.1"/>
</dbReference>
<organism evidence="9 10">
    <name type="scientific">Alistipes finegoldii</name>
    <dbReference type="NCBI Taxonomy" id="214856"/>
    <lineage>
        <taxon>Bacteria</taxon>
        <taxon>Pseudomonadati</taxon>
        <taxon>Bacteroidota</taxon>
        <taxon>Bacteroidia</taxon>
        <taxon>Bacteroidales</taxon>
        <taxon>Rikenellaceae</taxon>
        <taxon>Alistipes</taxon>
    </lineage>
</organism>